<evidence type="ECO:0000256" key="6">
    <source>
        <dbReference type="ARBA" id="ARBA00022989"/>
    </source>
</evidence>
<feature type="transmembrane region" description="Helical" evidence="8">
    <location>
        <begin position="413"/>
        <end position="435"/>
    </location>
</feature>
<dbReference type="InterPro" id="IPR007369">
    <property type="entry name" value="Peptidase_A22B_SPP"/>
</dbReference>
<keyword evidence="7 8" id="KW-0472">Membrane</keyword>
<dbReference type="Proteomes" id="UP000094285">
    <property type="component" value="Unassembled WGS sequence"/>
</dbReference>
<keyword evidence="5" id="KW-0256">Endoplasmic reticulum</keyword>
<evidence type="ECO:0008006" key="11">
    <source>
        <dbReference type="Google" id="ProtNLM"/>
    </source>
</evidence>
<feature type="transmembrane region" description="Helical" evidence="8">
    <location>
        <begin position="294"/>
        <end position="314"/>
    </location>
</feature>
<dbReference type="EMBL" id="KV453915">
    <property type="protein sequence ID" value="ODV77661.1"/>
    <property type="molecule type" value="Genomic_DNA"/>
</dbReference>
<reference evidence="10" key="1">
    <citation type="submission" date="2016-05" db="EMBL/GenBank/DDBJ databases">
        <title>Comparative genomics of biotechnologically important yeasts.</title>
        <authorList>
            <consortium name="DOE Joint Genome Institute"/>
            <person name="Riley R."/>
            <person name="Haridas S."/>
            <person name="Wolfe K.H."/>
            <person name="Lopes M.R."/>
            <person name="Hittinger C.T."/>
            <person name="Goker M."/>
            <person name="Salamov A."/>
            <person name="Wisecaver J."/>
            <person name="Long T.M."/>
            <person name="Aerts A.L."/>
            <person name="Barry K."/>
            <person name="Choi C."/>
            <person name="Clum A."/>
            <person name="Coughlan A.Y."/>
            <person name="Deshpande S."/>
            <person name="Douglass A.P."/>
            <person name="Hanson S.J."/>
            <person name="Klenk H.-P."/>
            <person name="Labutti K."/>
            <person name="Lapidus A."/>
            <person name="Lindquist E."/>
            <person name="Lipzen A."/>
            <person name="Meier-Kolthoff J.P."/>
            <person name="Ohm R.A."/>
            <person name="Otillar R.P."/>
            <person name="Pangilinan J."/>
            <person name="Peng Y."/>
            <person name="Rokas A."/>
            <person name="Rosa C.A."/>
            <person name="Scheuner C."/>
            <person name="Sibirny A.A."/>
            <person name="Slot J.C."/>
            <person name="Stielow J.B."/>
            <person name="Sun H."/>
            <person name="Kurtzman C.P."/>
            <person name="Blackwell M."/>
            <person name="Grigoriev I.V."/>
            <person name="Jeffries T.W."/>
        </authorList>
    </citation>
    <scope>NUCLEOTIDE SEQUENCE [LARGE SCALE GENOMIC DNA]</scope>
    <source>
        <strain evidence="10">NRRL Y-17324</strain>
    </source>
</reference>
<evidence type="ECO:0000256" key="8">
    <source>
        <dbReference type="SAM" id="Phobius"/>
    </source>
</evidence>
<sequence>MSEAQSAVDAIAIASNPTNSSSILSFSWADQLAVAVPHILYANTTSVSPYLVQTSLFLAIATVCILIGSHSTVSKPRNAALPLSDVENPSYDPTDNDESKYLITSPESLKLAILQLDSIKIQHVVAFPFVTAATLFGLHRAIHYLSAEQINYWLNVHFMLVSFVAVYRNSNVMLNRFTRRFSKLFGKDSTIFFERYKLTLSTNRELPLGPIQHIDSDKLVEETKKDDTWLYKLRKYLKDQGFSVIGAPAIASDEYHGLVFDLKPLILLPLSLGSMYLFYLHNPILNSSYGQPDINWLILDFMLANMAAFAIGCLKFPNFKFMAILLGGLFLYDIYFVFQSNIMMEVATKVNAPIKILIPQQPQGFKVPMSLLGLGDIVIPGVLASLSLRFDLFNYHEDHPLAYHHLTRYPRPYFKTTVASYLIGLSLTFVVLHKTGNGQPALLYIVPSMFVGISLLATIRGEMSKLLSFDETIKEFDEKNYDNIGQDDESDSDYNFSGDDSLDEWIDRVEEDRNEDATDIDEFLKQAPKTLPRVVYTFNSDSESDEEDDTYIIGEEEESDIEDLEDLEAVDELLVVEESELILIKKDLKKEVREVYSDEE</sequence>
<keyword evidence="4" id="KW-0378">Hydrolase</keyword>
<dbReference type="GO" id="GO:0042500">
    <property type="term" value="F:aspartic endopeptidase activity, intramembrane cleaving"/>
    <property type="evidence" value="ECO:0007669"/>
    <property type="project" value="InterPro"/>
</dbReference>
<dbReference type="InterPro" id="IPR006639">
    <property type="entry name" value="Preselin/SPP"/>
</dbReference>
<evidence type="ECO:0000313" key="9">
    <source>
        <dbReference type="EMBL" id="ODV77661.1"/>
    </source>
</evidence>
<dbReference type="GO" id="GO:0033619">
    <property type="term" value="P:membrane protein proteolysis"/>
    <property type="evidence" value="ECO:0007669"/>
    <property type="project" value="TreeGrafter"/>
</dbReference>
<evidence type="ECO:0000256" key="5">
    <source>
        <dbReference type="ARBA" id="ARBA00022824"/>
    </source>
</evidence>
<feature type="transmembrane region" description="Helical" evidence="8">
    <location>
        <begin position="124"/>
        <end position="146"/>
    </location>
</feature>
<keyword evidence="6 8" id="KW-1133">Transmembrane helix</keyword>
<evidence type="ECO:0000256" key="1">
    <source>
        <dbReference type="ARBA" id="ARBA00004477"/>
    </source>
</evidence>
<comment type="subcellular location">
    <subcellularLocation>
        <location evidence="1">Endoplasmic reticulum membrane</location>
        <topology evidence="1">Multi-pass membrane protein</topology>
    </subcellularLocation>
</comment>
<feature type="transmembrane region" description="Helical" evidence="8">
    <location>
        <begin position="441"/>
        <end position="459"/>
    </location>
</feature>
<feature type="transmembrane region" description="Helical" evidence="8">
    <location>
        <begin position="152"/>
        <end position="170"/>
    </location>
</feature>
<dbReference type="GO" id="GO:0098553">
    <property type="term" value="C:lumenal side of endoplasmic reticulum membrane"/>
    <property type="evidence" value="ECO:0007669"/>
    <property type="project" value="TreeGrafter"/>
</dbReference>
<dbReference type="RefSeq" id="XP_020062783.1">
    <property type="nucleotide sequence ID" value="XM_020211906.1"/>
</dbReference>
<dbReference type="STRING" id="984487.A0A1E4SDR7"/>
<name>A0A1E4SDR7_9ASCO</name>
<dbReference type="PANTHER" id="PTHR12174">
    <property type="entry name" value="SIGNAL PEPTIDE PEPTIDASE"/>
    <property type="match status" value="1"/>
</dbReference>
<accession>A0A1E4SDR7</accession>
<dbReference type="GeneID" id="30986042"/>
<feature type="transmembrane region" description="Helical" evidence="8">
    <location>
        <begin position="265"/>
        <end position="282"/>
    </location>
</feature>
<proteinExistence type="inferred from homology"/>
<dbReference type="OrthoDB" id="29661at2759"/>
<dbReference type="Pfam" id="PF04258">
    <property type="entry name" value="Peptidase_A22B"/>
    <property type="match status" value="1"/>
</dbReference>
<dbReference type="GO" id="GO:0098554">
    <property type="term" value="C:cytoplasmic side of endoplasmic reticulum membrane"/>
    <property type="evidence" value="ECO:0007669"/>
    <property type="project" value="TreeGrafter"/>
</dbReference>
<evidence type="ECO:0000256" key="4">
    <source>
        <dbReference type="ARBA" id="ARBA00022801"/>
    </source>
</evidence>
<evidence type="ECO:0000313" key="10">
    <source>
        <dbReference type="Proteomes" id="UP000094285"/>
    </source>
</evidence>
<dbReference type="GO" id="GO:0006465">
    <property type="term" value="P:signal peptide processing"/>
    <property type="evidence" value="ECO:0007669"/>
    <property type="project" value="TreeGrafter"/>
</dbReference>
<evidence type="ECO:0000256" key="7">
    <source>
        <dbReference type="ARBA" id="ARBA00023136"/>
    </source>
</evidence>
<gene>
    <name evidence="9" type="ORF">CANTADRAFT_92079</name>
</gene>
<dbReference type="SMART" id="SM00730">
    <property type="entry name" value="PSN"/>
    <property type="match status" value="1"/>
</dbReference>
<protein>
    <recommendedName>
        <fullName evidence="11">Intramembrane protease</fullName>
    </recommendedName>
</protein>
<feature type="transmembrane region" description="Helical" evidence="8">
    <location>
        <begin position="321"/>
        <end position="338"/>
    </location>
</feature>
<feature type="transmembrane region" description="Helical" evidence="8">
    <location>
        <begin position="50"/>
        <end position="68"/>
    </location>
</feature>
<comment type="similarity">
    <text evidence="2">Belongs to the peptidase A22B family.</text>
</comment>
<evidence type="ECO:0000256" key="3">
    <source>
        <dbReference type="ARBA" id="ARBA00022692"/>
    </source>
</evidence>
<evidence type="ECO:0000256" key="2">
    <source>
        <dbReference type="ARBA" id="ARBA00006859"/>
    </source>
</evidence>
<dbReference type="AlphaFoldDB" id="A0A1E4SDR7"/>
<keyword evidence="3 8" id="KW-0812">Transmembrane</keyword>
<organism evidence="9 10">
    <name type="scientific">Suhomyces tanzawaensis NRRL Y-17324</name>
    <dbReference type="NCBI Taxonomy" id="984487"/>
    <lineage>
        <taxon>Eukaryota</taxon>
        <taxon>Fungi</taxon>
        <taxon>Dikarya</taxon>
        <taxon>Ascomycota</taxon>
        <taxon>Saccharomycotina</taxon>
        <taxon>Pichiomycetes</taxon>
        <taxon>Debaryomycetaceae</taxon>
        <taxon>Suhomyces</taxon>
    </lineage>
</organism>
<dbReference type="PANTHER" id="PTHR12174:SF23">
    <property type="entry name" value="MINOR HISTOCOMPATIBILITY ANTIGEN H13"/>
    <property type="match status" value="1"/>
</dbReference>
<keyword evidence="10" id="KW-1185">Reference proteome</keyword>